<keyword evidence="5 6" id="KW-0472">Membrane</keyword>
<dbReference type="PANTHER" id="PTHR33406:SF13">
    <property type="entry name" value="MEMBRANE PROTEIN YDFJ"/>
    <property type="match status" value="1"/>
</dbReference>
<dbReference type="Gene3D" id="1.20.1640.10">
    <property type="entry name" value="Multidrug efflux transporter AcrB transmembrane domain"/>
    <property type="match status" value="2"/>
</dbReference>
<dbReference type="PROSITE" id="PS50156">
    <property type="entry name" value="SSD"/>
    <property type="match status" value="1"/>
</dbReference>
<feature type="transmembrane region" description="Helical" evidence="6">
    <location>
        <begin position="545"/>
        <end position="565"/>
    </location>
</feature>
<comment type="subcellular location">
    <subcellularLocation>
        <location evidence="1">Cell membrane</location>
        <topology evidence="1">Multi-pass membrane protein</topology>
    </subcellularLocation>
</comment>
<keyword evidence="2" id="KW-1003">Cell membrane</keyword>
<feature type="transmembrane region" description="Helical" evidence="6">
    <location>
        <begin position="650"/>
        <end position="677"/>
    </location>
</feature>
<feature type="domain" description="SSD" evidence="7">
    <location>
        <begin position="543"/>
        <end position="672"/>
    </location>
</feature>
<comment type="caution">
    <text evidence="8">The sequence shown here is derived from an EMBL/GenBank/DDBJ whole genome shotgun (WGS) entry which is preliminary data.</text>
</comment>
<dbReference type="AlphaFoldDB" id="A0A926I544"/>
<name>A0A926I544_9FIRM</name>
<dbReference type="InterPro" id="IPR000731">
    <property type="entry name" value="SSD"/>
</dbReference>
<keyword evidence="3 6" id="KW-0812">Transmembrane</keyword>
<dbReference type="InterPro" id="IPR004869">
    <property type="entry name" value="MMPL_dom"/>
</dbReference>
<feature type="transmembrane region" description="Helical" evidence="6">
    <location>
        <begin position="571"/>
        <end position="591"/>
    </location>
</feature>
<evidence type="ECO:0000313" key="8">
    <source>
        <dbReference type="EMBL" id="MBC8546891.1"/>
    </source>
</evidence>
<dbReference type="GO" id="GO:0005886">
    <property type="term" value="C:plasma membrane"/>
    <property type="evidence" value="ECO:0007669"/>
    <property type="project" value="UniProtKB-SubCell"/>
</dbReference>
<evidence type="ECO:0000256" key="4">
    <source>
        <dbReference type="ARBA" id="ARBA00022989"/>
    </source>
</evidence>
<evidence type="ECO:0000256" key="2">
    <source>
        <dbReference type="ARBA" id="ARBA00022475"/>
    </source>
</evidence>
<evidence type="ECO:0000256" key="5">
    <source>
        <dbReference type="ARBA" id="ARBA00023136"/>
    </source>
</evidence>
<dbReference type="RefSeq" id="WP_249282969.1">
    <property type="nucleotide sequence ID" value="NZ_JACRST010000011.1"/>
</dbReference>
<organism evidence="8 9">
    <name type="scientific">Ligaoa zhengdingensis</name>
    <dbReference type="NCBI Taxonomy" id="2763658"/>
    <lineage>
        <taxon>Bacteria</taxon>
        <taxon>Bacillati</taxon>
        <taxon>Bacillota</taxon>
        <taxon>Clostridia</taxon>
        <taxon>Eubacteriales</taxon>
        <taxon>Oscillospiraceae</taxon>
        <taxon>Ligaoa</taxon>
    </lineage>
</organism>
<dbReference type="SUPFAM" id="SSF82866">
    <property type="entry name" value="Multidrug efflux transporter AcrB transmembrane domain"/>
    <property type="match status" value="2"/>
</dbReference>
<evidence type="ECO:0000256" key="1">
    <source>
        <dbReference type="ARBA" id="ARBA00004651"/>
    </source>
</evidence>
<sequence length="713" mass="77622">MERLAKWIVKCRVLIIVVAVALLVPSAMGYIGTRINYDILSYLPEELESMQGQNCLDREFGIASTAIITVEHMPVKELLDMKAEIEQVPGVKEVLWQDNVLDVTVPTEMIPDDISSIYYRDDATMMLVTFDGGTSDDRTISALEQIEKLLRKDCFMGGISAIEADLKALFNSEMPIYVLVAVALSAVILSLGQKSTLVPFIFILGIGFAVVYNMGTNIFFGEISFITEALAAVLQLAVTTDFSIFLLDRYDEELGRGLESQEAMAKAIHNTFTSIVGSSTTTIAGFLAMCTMDLELGSDIGLVMAKGVVFGVLTTVIVLPALLLFFDKPIHKYTHRTFIPQLTRTSDFVVRHRKPIVIIALLLFIPFSIAQNKTSVYYTLFDSLPSDLPAIVGTDKMKEDFDMATTHFVILDDSVEGYQVADIVDQIEQEKGITSVVAYEKFLGGGIPEEFIPQSVKDIFQSGGKKMFVVSTSVKPGTPGMTTQLENINRIIKQYDPGAMVAGEGAMTQDLITVADHDFANVSVTSILVVFVIIALVFKSASLPVLLVAAIELAIMINMGIPYFTGSVIPFISSIVIGTIQLGATVDYAILMTTRFQEERQAGREKLDAVRVAASTSSQSIITSGLTFFAANIGVVAVSKIELIKSICMLLARGAIISMVVILFVMPAILAVCSGVIERTSWDWLGKKKLARKARRGSAAAAKALTVKGEMEG</sequence>
<evidence type="ECO:0000256" key="3">
    <source>
        <dbReference type="ARBA" id="ARBA00022692"/>
    </source>
</evidence>
<feature type="transmembrane region" description="Helical" evidence="6">
    <location>
        <begin position="519"/>
        <end position="538"/>
    </location>
</feature>
<dbReference type="PANTHER" id="PTHR33406">
    <property type="entry name" value="MEMBRANE PROTEIN MJ1562-RELATED"/>
    <property type="match status" value="1"/>
</dbReference>
<keyword evidence="4 6" id="KW-1133">Transmembrane helix</keyword>
<feature type="transmembrane region" description="Helical" evidence="6">
    <location>
        <begin position="308"/>
        <end position="326"/>
    </location>
</feature>
<feature type="transmembrane region" description="Helical" evidence="6">
    <location>
        <begin position="198"/>
        <end position="220"/>
    </location>
</feature>
<feature type="transmembrane region" description="Helical" evidence="6">
    <location>
        <begin position="356"/>
        <end position="380"/>
    </location>
</feature>
<dbReference type="Proteomes" id="UP000653127">
    <property type="component" value="Unassembled WGS sequence"/>
</dbReference>
<feature type="transmembrane region" description="Helical" evidence="6">
    <location>
        <begin position="226"/>
        <end position="247"/>
    </location>
</feature>
<evidence type="ECO:0000259" key="7">
    <source>
        <dbReference type="PROSITE" id="PS50156"/>
    </source>
</evidence>
<accession>A0A926I544</accession>
<dbReference type="EMBL" id="JACRST010000011">
    <property type="protein sequence ID" value="MBC8546891.1"/>
    <property type="molecule type" value="Genomic_DNA"/>
</dbReference>
<gene>
    <name evidence="8" type="ORF">H8711_08080</name>
</gene>
<feature type="transmembrane region" description="Helical" evidence="6">
    <location>
        <begin position="267"/>
        <end position="288"/>
    </location>
</feature>
<evidence type="ECO:0000256" key="6">
    <source>
        <dbReference type="SAM" id="Phobius"/>
    </source>
</evidence>
<feature type="transmembrane region" description="Helical" evidence="6">
    <location>
        <begin position="174"/>
        <end position="191"/>
    </location>
</feature>
<protein>
    <submittedName>
        <fullName evidence="8">MMPL family transporter</fullName>
    </submittedName>
</protein>
<dbReference type="InterPro" id="IPR050545">
    <property type="entry name" value="Mycobact_MmpL"/>
</dbReference>
<keyword evidence="9" id="KW-1185">Reference proteome</keyword>
<proteinExistence type="predicted"/>
<dbReference type="Pfam" id="PF03176">
    <property type="entry name" value="MMPL"/>
    <property type="match status" value="2"/>
</dbReference>
<evidence type="ECO:0000313" key="9">
    <source>
        <dbReference type="Proteomes" id="UP000653127"/>
    </source>
</evidence>
<reference evidence="8" key="1">
    <citation type="submission" date="2020-08" db="EMBL/GenBank/DDBJ databases">
        <title>Genome public.</title>
        <authorList>
            <person name="Liu C."/>
            <person name="Sun Q."/>
        </authorList>
    </citation>
    <scope>NUCLEOTIDE SEQUENCE</scope>
    <source>
        <strain evidence="8">NSJ-31</strain>
    </source>
</reference>